<evidence type="ECO:0000256" key="3">
    <source>
        <dbReference type="ARBA" id="ARBA00023125"/>
    </source>
</evidence>
<organism evidence="5 6">
    <name type="scientific">Variovorax boronicumulans</name>
    <dbReference type="NCBI Taxonomy" id="436515"/>
    <lineage>
        <taxon>Bacteria</taxon>
        <taxon>Pseudomonadati</taxon>
        <taxon>Pseudomonadota</taxon>
        <taxon>Betaproteobacteria</taxon>
        <taxon>Burkholderiales</taxon>
        <taxon>Comamonadaceae</taxon>
        <taxon>Variovorax</taxon>
    </lineage>
</organism>
<dbReference type="EMBL" id="CP023284">
    <property type="protein sequence ID" value="ATA53616.1"/>
    <property type="molecule type" value="Genomic_DNA"/>
</dbReference>
<keyword evidence="3" id="KW-0238">DNA-binding</keyword>
<comment type="similarity">
    <text evidence="1">Belongs to the LysR transcriptional regulatory family.</text>
</comment>
<dbReference type="InterPro" id="IPR050950">
    <property type="entry name" value="HTH-type_LysR_regulators"/>
</dbReference>
<dbReference type="Proteomes" id="UP000217154">
    <property type="component" value="Chromosome"/>
</dbReference>
<dbReference type="SUPFAM" id="SSF53850">
    <property type="entry name" value="Periplasmic binding protein-like II"/>
    <property type="match status" value="1"/>
</dbReference>
<accession>A0A1E7TSV4</accession>
<evidence type="ECO:0000256" key="2">
    <source>
        <dbReference type="ARBA" id="ARBA00023015"/>
    </source>
</evidence>
<dbReference type="KEGG" id="vbo:CKY39_10610"/>
<dbReference type="GO" id="GO:0003700">
    <property type="term" value="F:DNA-binding transcription factor activity"/>
    <property type="evidence" value="ECO:0007669"/>
    <property type="project" value="InterPro"/>
</dbReference>
<keyword evidence="2" id="KW-0805">Transcription regulation</keyword>
<dbReference type="Pfam" id="PF03466">
    <property type="entry name" value="LysR_substrate"/>
    <property type="match status" value="1"/>
</dbReference>
<dbReference type="InterPro" id="IPR005119">
    <property type="entry name" value="LysR_subst-bd"/>
</dbReference>
<dbReference type="RefSeq" id="WP_070059269.1">
    <property type="nucleotide sequence ID" value="NZ_CP023284.1"/>
</dbReference>
<evidence type="ECO:0000313" key="5">
    <source>
        <dbReference type="EMBL" id="ATA53616.1"/>
    </source>
</evidence>
<evidence type="ECO:0000256" key="1">
    <source>
        <dbReference type="ARBA" id="ARBA00009437"/>
    </source>
</evidence>
<evidence type="ECO:0000313" key="6">
    <source>
        <dbReference type="Proteomes" id="UP000217154"/>
    </source>
</evidence>
<dbReference type="OrthoDB" id="8816280at2"/>
<keyword evidence="4" id="KW-0804">Transcription</keyword>
<dbReference type="InterPro" id="IPR000847">
    <property type="entry name" value="LysR_HTH_N"/>
</dbReference>
<dbReference type="PANTHER" id="PTHR30419">
    <property type="entry name" value="HTH-TYPE TRANSCRIPTIONAL REGULATOR YBHD"/>
    <property type="match status" value="1"/>
</dbReference>
<proteinExistence type="inferred from homology"/>
<dbReference type="GO" id="GO:0003677">
    <property type="term" value="F:DNA binding"/>
    <property type="evidence" value="ECO:0007669"/>
    <property type="project" value="UniProtKB-KW"/>
</dbReference>
<dbReference type="SUPFAM" id="SSF46785">
    <property type="entry name" value="Winged helix' DNA-binding domain"/>
    <property type="match status" value="1"/>
</dbReference>
<evidence type="ECO:0000256" key="4">
    <source>
        <dbReference type="ARBA" id="ARBA00023163"/>
    </source>
</evidence>
<name>A0A1E7TSV4_9BURK</name>
<dbReference type="Pfam" id="PF00126">
    <property type="entry name" value="HTH_1"/>
    <property type="match status" value="1"/>
</dbReference>
<dbReference type="InterPro" id="IPR036388">
    <property type="entry name" value="WH-like_DNA-bd_sf"/>
</dbReference>
<dbReference type="GO" id="GO:0005829">
    <property type="term" value="C:cytosol"/>
    <property type="evidence" value="ECO:0007669"/>
    <property type="project" value="TreeGrafter"/>
</dbReference>
<dbReference type="PANTHER" id="PTHR30419:SF8">
    <property type="entry name" value="NITROGEN ASSIMILATION TRANSCRIPTIONAL ACTIVATOR-RELATED"/>
    <property type="match status" value="1"/>
</dbReference>
<dbReference type="Gene3D" id="3.40.190.290">
    <property type="match status" value="1"/>
</dbReference>
<dbReference type="STRING" id="436515.GCA_001752345_01333"/>
<dbReference type="PROSITE" id="PS50931">
    <property type="entry name" value="HTH_LYSR"/>
    <property type="match status" value="1"/>
</dbReference>
<reference evidence="5 6" key="1">
    <citation type="submission" date="2017-09" db="EMBL/GenBank/DDBJ databases">
        <title>The diverse metabolic capabilities of V. boronicumulans make it an excellent choice for continued studies on novel biodegradation.</title>
        <authorList>
            <person name="Sun S."/>
        </authorList>
    </citation>
    <scope>NUCLEOTIDE SEQUENCE [LARGE SCALE GENOMIC DNA]</scope>
    <source>
        <strain evidence="5 6">J1</strain>
    </source>
</reference>
<dbReference type="AlphaFoldDB" id="A0A1E7TSV4"/>
<gene>
    <name evidence="5" type="ORF">CKY39_10610</name>
</gene>
<dbReference type="Gene3D" id="1.10.10.10">
    <property type="entry name" value="Winged helix-like DNA-binding domain superfamily/Winged helix DNA-binding domain"/>
    <property type="match status" value="1"/>
</dbReference>
<protein>
    <submittedName>
        <fullName evidence="5">LysR family transcriptional regulator</fullName>
    </submittedName>
</protein>
<dbReference type="InterPro" id="IPR036390">
    <property type="entry name" value="WH_DNA-bd_sf"/>
</dbReference>
<sequence>MSHDASVLFNRLLARGKFRHVQILLKVAELGSLQRAADSIGMTQSSVTQGLAYLERLLEVQLFERHARGARPTQACEDLLPVARRMLIGVADGAEVVTARRQRIGGAIRLVASVGAMNGLLLNVLPRFAQRHPDVTVHLSEAEGDDQLLAIARGEADLVACRRPPVIPEGWQFMPVREDRFAVLARADHPLARKRSLGWPQLADETWLLAPTGSAARERFDELTANLPHPIRTYPVVTRSTAMLWWLSQQENLLSFLPLNFVRPLLDAGLLRELKLRPLYMLEPLGLMFPIAGPFGAWRQLVDFMNPEVPH</sequence>